<dbReference type="PANTHER" id="PTHR43630">
    <property type="entry name" value="POLY-BETA-1,6-N-ACETYL-D-GLUCOSAMINE SYNTHASE"/>
    <property type="match status" value="1"/>
</dbReference>
<dbReference type="PANTHER" id="PTHR43630:SF1">
    <property type="entry name" value="POLY-BETA-1,6-N-ACETYL-D-GLUCOSAMINE SYNTHASE"/>
    <property type="match status" value="1"/>
</dbReference>
<sequence length="370" mass="42222">MIYLAAGFVVLYCFLLLIFIVIWLSNNIKYVTSNVTSLTGITVIVPVRNEVKNIALLIESIVKQKNIVLELIIVDDASVDETVRIAEKYLDKLDLKILHLTDEERGNAPKKNAITKAMNLAKYDLIFCTDGDCILPENILNQYVQMFQNEKIKFISGPVTFIEKGQGFFVSIWEKLQIVEFASLVGSAAVSIFMGKPNMCSGANLAYRKSTFLEVDGYQGNLNLASGDDEFLMHKIAQKYPDGVLFAKSNECIVQTTACGNLNEFYNQRKRWASKWTHYESFVPKLLAAFVFFVNVSTLFLAFTFSFEILITRLILEFVFLGLILLFFNKNRAVAYIPLVQIIYPFYVIFFGIGSIFINKTYTWKQRKMQ</sequence>
<protein>
    <submittedName>
        <fullName evidence="6">Glycosyltransferase</fullName>
    </submittedName>
</protein>
<evidence type="ECO:0000313" key="7">
    <source>
        <dbReference type="Proteomes" id="UP001204144"/>
    </source>
</evidence>
<evidence type="ECO:0000259" key="5">
    <source>
        <dbReference type="Pfam" id="PF00535"/>
    </source>
</evidence>
<dbReference type="InterPro" id="IPR029044">
    <property type="entry name" value="Nucleotide-diphossugar_trans"/>
</dbReference>
<keyword evidence="7" id="KW-1185">Reference proteome</keyword>
<feature type="domain" description="Glycosyltransferase 2-like" evidence="5">
    <location>
        <begin position="42"/>
        <end position="209"/>
    </location>
</feature>
<comment type="similarity">
    <text evidence="1">Belongs to the glycosyltransferase 2 family.</text>
</comment>
<keyword evidence="4" id="KW-0812">Transmembrane</keyword>
<keyword evidence="4" id="KW-1133">Transmembrane helix</keyword>
<dbReference type="Pfam" id="PF00535">
    <property type="entry name" value="Glycos_transf_2"/>
    <property type="match status" value="1"/>
</dbReference>
<feature type="transmembrane region" description="Helical" evidence="4">
    <location>
        <begin position="6"/>
        <end position="24"/>
    </location>
</feature>
<keyword evidence="3" id="KW-0808">Transferase</keyword>
<keyword evidence="4" id="KW-0472">Membrane</keyword>
<dbReference type="Proteomes" id="UP001204144">
    <property type="component" value="Unassembled WGS sequence"/>
</dbReference>
<gene>
    <name evidence="6" type="ORF">EGI31_10630</name>
</gene>
<organism evidence="6 7">
    <name type="scientific">Lacihabitans soyangensis</name>
    <dbReference type="NCBI Taxonomy" id="869394"/>
    <lineage>
        <taxon>Bacteria</taxon>
        <taxon>Pseudomonadati</taxon>
        <taxon>Bacteroidota</taxon>
        <taxon>Cytophagia</taxon>
        <taxon>Cytophagales</taxon>
        <taxon>Leadbetterellaceae</taxon>
        <taxon>Lacihabitans</taxon>
    </lineage>
</organism>
<comment type="caution">
    <text evidence="6">The sequence shown here is derived from an EMBL/GenBank/DDBJ whole genome shotgun (WGS) entry which is preliminary data.</text>
</comment>
<dbReference type="InterPro" id="IPR001173">
    <property type="entry name" value="Glyco_trans_2-like"/>
</dbReference>
<evidence type="ECO:0000256" key="4">
    <source>
        <dbReference type="SAM" id="Phobius"/>
    </source>
</evidence>
<keyword evidence="2" id="KW-0328">Glycosyltransferase</keyword>
<dbReference type="GO" id="GO:0016757">
    <property type="term" value="F:glycosyltransferase activity"/>
    <property type="evidence" value="ECO:0007669"/>
    <property type="project" value="UniProtKB-KW"/>
</dbReference>
<reference evidence="6 7" key="1">
    <citation type="submission" date="2018-11" db="EMBL/GenBank/DDBJ databases">
        <title>Novel bacteria species description.</title>
        <authorList>
            <person name="Han J.-H."/>
        </authorList>
    </citation>
    <scope>NUCLEOTIDE SEQUENCE [LARGE SCALE GENOMIC DNA]</scope>
    <source>
        <strain evidence="6 7">KCTC23259</strain>
    </source>
</reference>
<dbReference type="EMBL" id="RJUF01000028">
    <property type="protein sequence ID" value="MCP9763414.1"/>
    <property type="molecule type" value="Genomic_DNA"/>
</dbReference>
<dbReference type="AlphaFoldDB" id="A0AAE3H1P4"/>
<evidence type="ECO:0000256" key="2">
    <source>
        <dbReference type="ARBA" id="ARBA00022676"/>
    </source>
</evidence>
<accession>A0AAE3H1P4</accession>
<dbReference type="Gene3D" id="3.90.550.10">
    <property type="entry name" value="Spore Coat Polysaccharide Biosynthesis Protein SpsA, Chain A"/>
    <property type="match status" value="1"/>
</dbReference>
<evidence type="ECO:0000256" key="3">
    <source>
        <dbReference type="ARBA" id="ARBA00022679"/>
    </source>
</evidence>
<feature type="transmembrane region" description="Helical" evidence="4">
    <location>
        <begin position="282"/>
        <end position="303"/>
    </location>
</feature>
<feature type="transmembrane region" description="Helical" evidence="4">
    <location>
        <begin position="309"/>
        <end position="328"/>
    </location>
</feature>
<dbReference type="RefSeq" id="WP_255037197.1">
    <property type="nucleotide sequence ID" value="NZ_RJUF01000028.1"/>
</dbReference>
<evidence type="ECO:0000256" key="1">
    <source>
        <dbReference type="ARBA" id="ARBA00006739"/>
    </source>
</evidence>
<name>A0AAE3H1P4_9BACT</name>
<feature type="transmembrane region" description="Helical" evidence="4">
    <location>
        <begin position="335"/>
        <end position="358"/>
    </location>
</feature>
<proteinExistence type="inferred from homology"/>
<dbReference type="SUPFAM" id="SSF53448">
    <property type="entry name" value="Nucleotide-diphospho-sugar transferases"/>
    <property type="match status" value="1"/>
</dbReference>
<evidence type="ECO:0000313" key="6">
    <source>
        <dbReference type="EMBL" id="MCP9763414.1"/>
    </source>
</evidence>